<reference evidence="2" key="1">
    <citation type="submission" date="2020-02" db="EMBL/GenBank/DDBJ databases">
        <authorList>
            <person name="Meier V. D."/>
        </authorList>
    </citation>
    <scope>NUCLEOTIDE SEQUENCE</scope>
    <source>
        <strain evidence="2">AVDCRST_MAG61</strain>
    </source>
</reference>
<organism evidence="2">
    <name type="scientific">uncultured Friedmanniella sp</name>
    <dbReference type="NCBI Taxonomy" id="335381"/>
    <lineage>
        <taxon>Bacteria</taxon>
        <taxon>Bacillati</taxon>
        <taxon>Actinomycetota</taxon>
        <taxon>Actinomycetes</taxon>
        <taxon>Propionibacteriales</taxon>
        <taxon>Nocardioidaceae</taxon>
        <taxon>Friedmanniella</taxon>
        <taxon>environmental samples</taxon>
    </lineage>
</organism>
<proteinExistence type="predicted"/>
<feature type="region of interest" description="Disordered" evidence="1">
    <location>
        <begin position="1"/>
        <end position="43"/>
    </location>
</feature>
<dbReference type="EMBL" id="CADCTT010000316">
    <property type="protein sequence ID" value="CAA9325294.1"/>
    <property type="molecule type" value="Genomic_DNA"/>
</dbReference>
<sequence>MSGDCAAETGPSSALPGTHPSAIGANSADESPEQLAAEGSDPVRGPPVGLLVLAAVAVGVGSRLVA</sequence>
<evidence type="ECO:0000256" key="1">
    <source>
        <dbReference type="SAM" id="MobiDB-lite"/>
    </source>
</evidence>
<accession>A0A6J4L846</accession>
<dbReference type="AlphaFoldDB" id="A0A6J4L846"/>
<gene>
    <name evidence="2" type="ORF">AVDCRST_MAG61-2562</name>
</gene>
<protein>
    <submittedName>
        <fullName evidence="2">Uncharacterized protein</fullName>
    </submittedName>
</protein>
<evidence type="ECO:0000313" key="2">
    <source>
        <dbReference type="EMBL" id="CAA9325294.1"/>
    </source>
</evidence>
<name>A0A6J4L846_9ACTN</name>